<dbReference type="OMA" id="FSCLEIG"/>
<gene>
    <name evidence="6" type="primary">LOC118421358</name>
</gene>
<sequence length="289" mass="33702">MTNTPERMATPPYVFPGPDLPYTEWRGIQFLCLVTRDNLESIQNFQFKDGDVVIIGFPKTGTHWMRQIVHKIMYGRGERCNEHNDYVLEFTWPDRLPCQEELSGVASPRLMVTYLSRDLVSRGLAQPSKKIKVLVVMRNPKDVCVSFYHWSIKSNFFKTPESWDSFQADFLAGKLSRGSYYDHLLGWWQLRNDPHFLFVKYEDLKKRMCSSVKRMAEFLDEPLSDADVESILQSCSFDTPSEPGTPLSYIKRKGVVGDWKNIFTEPQSEAFDKHFREKFEGSGLEFEYD</sequence>
<proteinExistence type="inferred from homology"/>
<feature type="domain" description="Sulfotransferase" evidence="4">
    <location>
        <begin position="49"/>
        <end position="283"/>
    </location>
</feature>
<protein>
    <recommendedName>
        <fullName evidence="3">Sulfotransferase</fullName>
        <ecNumber evidence="3">2.8.2.-</ecNumber>
    </recommendedName>
</protein>
<keyword evidence="5" id="KW-1185">Reference proteome</keyword>
<organism evidence="5 6">
    <name type="scientific">Branchiostoma floridae</name>
    <name type="common">Florida lancelet</name>
    <name type="synonym">Amphioxus</name>
    <dbReference type="NCBI Taxonomy" id="7739"/>
    <lineage>
        <taxon>Eukaryota</taxon>
        <taxon>Metazoa</taxon>
        <taxon>Chordata</taxon>
        <taxon>Cephalochordata</taxon>
        <taxon>Leptocardii</taxon>
        <taxon>Amphioxiformes</taxon>
        <taxon>Branchiostomatidae</taxon>
        <taxon>Branchiostoma</taxon>
    </lineage>
</organism>
<dbReference type="Gene3D" id="3.40.50.300">
    <property type="entry name" value="P-loop containing nucleotide triphosphate hydrolases"/>
    <property type="match status" value="1"/>
</dbReference>
<keyword evidence="2 3" id="KW-0808">Transferase</keyword>
<dbReference type="PANTHER" id="PTHR11783">
    <property type="entry name" value="SULFOTRANSFERASE SULT"/>
    <property type="match status" value="1"/>
</dbReference>
<dbReference type="GO" id="GO:0005737">
    <property type="term" value="C:cytoplasm"/>
    <property type="evidence" value="ECO:0000318"/>
    <property type="project" value="GO_Central"/>
</dbReference>
<dbReference type="GO" id="GO:0051923">
    <property type="term" value="P:sulfation"/>
    <property type="evidence" value="ECO:0000318"/>
    <property type="project" value="GO_Central"/>
</dbReference>
<dbReference type="RefSeq" id="XP_035684509.1">
    <property type="nucleotide sequence ID" value="XM_035828616.1"/>
</dbReference>
<dbReference type="Proteomes" id="UP000001554">
    <property type="component" value="Chromosome 8"/>
</dbReference>
<evidence type="ECO:0000313" key="6">
    <source>
        <dbReference type="RefSeq" id="XP_035684509.1"/>
    </source>
</evidence>
<dbReference type="GO" id="GO:0008146">
    <property type="term" value="F:sulfotransferase activity"/>
    <property type="evidence" value="ECO:0000318"/>
    <property type="project" value="GO_Central"/>
</dbReference>
<dbReference type="EC" id="2.8.2.-" evidence="3"/>
<evidence type="ECO:0000256" key="3">
    <source>
        <dbReference type="RuleBase" id="RU361155"/>
    </source>
</evidence>
<evidence type="ECO:0000313" key="5">
    <source>
        <dbReference type="Proteomes" id="UP000001554"/>
    </source>
</evidence>
<dbReference type="Pfam" id="PF00685">
    <property type="entry name" value="Sulfotransfer_1"/>
    <property type="match status" value="1"/>
</dbReference>
<evidence type="ECO:0000259" key="4">
    <source>
        <dbReference type="Pfam" id="PF00685"/>
    </source>
</evidence>
<name>A0A9J7LMG0_BRAFL</name>
<evidence type="ECO:0000256" key="2">
    <source>
        <dbReference type="ARBA" id="ARBA00022679"/>
    </source>
</evidence>
<evidence type="ECO:0000256" key="1">
    <source>
        <dbReference type="ARBA" id="ARBA00005771"/>
    </source>
</evidence>
<reference evidence="5" key="1">
    <citation type="journal article" date="2020" name="Nat. Ecol. Evol.">
        <title>Deeply conserved synteny resolves early events in vertebrate evolution.</title>
        <authorList>
            <person name="Simakov O."/>
            <person name="Marletaz F."/>
            <person name="Yue J.X."/>
            <person name="O'Connell B."/>
            <person name="Jenkins J."/>
            <person name="Brandt A."/>
            <person name="Calef R."/>
            <person name="Tung C.H."/>
            <person name="Huang T.K."/>
            <person name="Schmutz J."/>
            <person name="Satoh N."/>
            <person name="Yu J.K."/>
            <person name="Putnam N.H."/>
            <person name="Green R.E."/>
            <person name="Rokhsar D.S."/>
        </authorList>
    </citation>
    <scope>NUCLEOTIDE SEQUENCE [LARGE SCALE GENOMIC DNA]</scope>
    <source>
        <strain evidence="5">S238N-H82</strain>
    </source>
</reference>
<dbReference type="KEGG" id="bfo:118421358"/>
<dbReference type="OrthoDB" id="205623at2759"/>
<dbReference type="SUPFAM" id="SSF52540">
    <property type="entry name" value="P-loop containing nucleoside triphosphate hydrolases"/>
    <property type="match status" value="1"/>
</dbReference>
<dbReference type="AlphaFoldDB" id="A0A9J7LMG0"/>
<dbReference type="GeneID" id="118421358"/>
<comment type="similarity">
    <text evidence="1 3">Belongs to the sulfotransferase 1 family.</text>
</comment>
<accession>A0A9J7LMG0</accession>
<dbReference type="InterPro" id="IPR000863">
    <property type="entry name" value="Sulfotransferase_dom"/>
</dbReference>
<reference evidence="6" key="2">
    <citation type="submission" date="2025-08" db="UniProtKB">
        <authorList>
            <consortium name="RefSeq"/>
        </authorList>
    </citation>
    <scope>IDENTIFICATION</scope>
    <source>
        <strain evidence="6">S238N-H82</strain>
        <tissue evidence="6">Testes</tissue>
    </source>
</reference>
<dbReference type="InterPro" id="IPR027417">
    <property type="entry name" value="P-loop_NTPase"/>
</dbReference>